<sequence length="149" mass="16326">MRLPVYSVSLLATLNARAGLRAQVDVPGHPSALSPFADLLQRITPLPLRLSGSSPLQRRPSSYMWNQTPSRLIVVAVQRDTVITFDYDEEVDATEDDHKDKATGTDAVTRPPSAVNLGMYAGHTETLHPKEQTDSCINASQRLSNPDAF</sequence>
<protein>
    <submittedName>
        <fullName evidence="2">Uncharacterized protein</fullName>
    </submittedName>
</protein>
<feature type="region of interest" description="Disordered" evidence="1">
    <location>
        <begin position="92"/>
        <end position="115"/>
    </location>
</feature>
<reference evidence="2" key="1">
    <citation type="submission" date="2022-11" db="EMBL/GenBank/DDBJ databases">
        <title>Genome Sequence of Cubamyces cubensis.</title>
        <authorList>
            <person name="Buettner E."/>
        </authorList>
    </citation>
    <scope>NUCLEOTIDE SEQUENCE</scope>
    <source>
        <strain evidence="2">MPL-01</strain>
    </source>
</reference>
<evidence type="ECO:0000256" key="1">
    <source>
        <dbReference type="SAM" id="MobiDB-lite"/>
    </source>
</evidence>
<feature type="region of interest" description="Disordered" evidence="1">
    <location>
        <begin position="128"/>
        <end position="149"/>
    </location>
</feature>
<name>A0AAD7U1M7_9APHY</name>
<feature type="compositionally biased region" description="Polar residues" evidence="1">
    <location>
        <begin position="134"/>
        <end position="149"/>
    </location>
</feature>
<evidence type="ECO:0000313" key="3">
    <source>
        <dbReference type="Proteomes" id="UP001215151"/>
    </source>
</evidence>
<gene>
    <name evidence="2" type="ORF">ONZ51_g1420</name>
</gene>
<accession>A0AAD7U1M7</accession>
<keyword evidence="3" id="KW-1185">Reference proteome</keyword>
<dbReference type="AlphaFoldDB" id="A0AAD7U1M7"/>
<proteinExistence type="predicted"/>
<evidence type="ECO:0000313" key="2">
    <source>
        <dbReference type="EMBL" id="KAJ8495974.1"/>
    </source>
</evidence>
<dbReference type="Proteomes" id="UP001215151">
    <property type="component" value="Unassembled WGS sequence"/>
</dbReference>
<organism evidence="2 3">
    <name type="scientific">Trametes cubensis</name>
    <dbReference type="NCBI Taxonomy" id="1111947"/>
    <lineage>
        <taxon>Eukaryota</taxon>
        <taxon>Fungi</taxon>
        <taxon>Dikarya</taxon>
        <taxon>Basidiomycota</taxon>
        <taxon>Agaricomycotina</taxon>
        <taxon>Agaricomycetes</taxon>
        <taxon>Polyporales</taxon>
        <taxon>Polyporaceae</taxon>
        <taxon>Trametes</taxon>
    </lineage>
</organism>
<dbReference type="EMBL" id="JAPEVG010000019">
    <property type="protein sequence ID" value="KAJ8495974.1"/>
    <property type="molecule type" value="Genomic_DNA"/>
</dbReference>
<comment type="caution">
    <text evidence="2">The sequence shown here is derived from an EMBL/GenBank/DDBJ whole genome shotgun (WGS) entry which is preliminary data.</text>
</comment>